<reference evidence="8" key="2">
    <citation type="submission" date="2025-09" db="UniProtKB">
        <authorList>
            <consortium name="Ensembl"/>
        </authorList>
    </citation>
    <scope>IDENTIFICATION</scope>
</reference>
<dbReference type="AlphaFoldDB" id="A0A3Q2XG94"/>
<feature type="transmembrane region" description="Helical" evidence="6">
    <location>
        <begin position="178"/>
        <end position="196"/>
    </location>
</feature>
<keyword evidence="9" id="KW-1185">Reference proteome</keyword>
<dbReference type="Pfam" id="PF13445">
    <property type="entry name" value="zf-RING_UBOX"/>
    <property type="match status" value="1"/>
</dbReference>
<dbReference type="PANTHER" id="PTHR22791:SF4">
    <property type="entry name" value="RING FINGER PROTEIN 223"/>
    <property type="match status" value="1"/>
</dbReference>
<evidence type="ECO:0000256" key="1">
    <source>
        <dbReference type="ARBA" id="ARBA00022723"/>
    </source>
</evidence>
<name>A0A3Q2XG94_HIPCM</name>
<feature type="compositionally biased region" description="Basic and acidic residues" evidence="5">
    <location>
        <begin position="11"/>
        <end position="23"/>
    </location>
</feature>
<feature type="domain" description="RING-type" evidence="7">
    <location>
        <begin position="33"/>
        <end position="88"/>
    </location>
</feature>
<evidence type="ECO:0000256" key="3">
    <source>
        <dbReference type="ARBA" id="ARBA00022833"/>
    </source>
</evidence>
<keyword evidence="1" id="KW-0479">Metal-binding</keyword>
<dbReference type="GeneTree" id="ENSGT00940000163259"/>
<dbReference type="PANTHER" id="PTHR22791">
    <property type="entry name" value="RING-TYPE DOMAIN-CONTAINING PROTEIN"/>
    <property type="match status" value="1"/>
</dbReference>
<dbReference type="PROSITE" id="PS00518">
    <property type="entry name" value="ZF_RING_1"/>
    <property type="match status" value="1"/>
</dbReference>
<evidence type="ECO:0000313" key="9">
    <source>
        <dbReference type="Proteomes" id="UP000264820"/>
    </source>
</evidence>
<keyword evidence="6" id="KW-1133">Transmembrane helix</keyword>
<dbReference type="InterPro" id="IPR013083">
    <property type="entry name" value="Znf_RING/FYVE/PHD"/>
</dbReference>
<reference evidence="8" key="1">
    <citation type="submission" date="2025-08" db="UniProtKB">
        <authorList>
            <consortium name="Ensembl"/>
        </authorList>
    </citation>
    <scope>IDENTIFICATION</scope>
</reference>
<dbReference type="Proteomes" id="UP000264820">
    <property type="component" value="Unplaced"/>
</dbReference>
<evidence type="ECO:0000259" key="7">
    <source>
        <dbReference type="PROSITE" id="PS50089"/>
    </source>
</evidence>
<dbReference type="STRING" id="109280.ENSHCOP00000002717"/>
<dbReference type="Gene3D" id="3.30.40.10">
    <property type="entry name" value="Zinc/RING finger domain, C3HC4 (zinc finger)"/>
    <property type="match status" value="1"/>
</dbReference>
<organism evidence="8 9">
    <name type="scientific">Hippocampus comes</name>
    <name type="common">Tiger tail seahorse</name>
    <dbReference type="NCBI Taxonomy" id="109280"/>
    <lineage>
        <taxon>Eukaryota</taxon>
        <taxon>Metazoa</taxon>
        <taxon>Chordata</taxon>
        <taxon>Craniata</taxon>
        <taxon>Vertebrata</taxon>
        <taxon>Euteleostomi</taxon>
        <taxon>Actinopterygii</taxon>
        <taxon>Neopterygii</taxon>
        <taxon>Teleostei</taxon>
        <taxon>Neoteleostei</taxon>
        <taxon>Acanthomorphata</taxon>
        <taxon>Syngnathiaria</taxon>
        <taxon>Syngnathiformes</taxon>
        <taxon>Syngnathoidei</taxon>
        <taxon>Syngnathidae</taxon>
        <taxon>Hippocampus</taxon>
    </lineage>
</organism>
<keyword evidence="3" id="KW-0862">Zinc</keyword>
<dbReference type="SUPFAM" id="SSF57850">
    <property type="entry name" value="RING/U-box"/>
    <property type="match status" value="1"/>
</dbReference>
<dbReference type="CDD" id="cd16556">
    <property type="entry name" value="RING-HC_RNF183-like"/>
    <property type="match status" value="1"/>
</dbReference>
<dbReference type="SMART" id="SM00184">
    <property type="entry name" value="RING"/>
    <property type="match status" value="1"/>
</dbReference>
<evidence type="ECO:0000313" key="8">
    <source>
        <dbReference type="Ensembl" id="ENSHCOP00000002717.1"/>
    </source>
</evidence>
<evidence type="ECO:0000256" key="2">
    <source>
        <dbReference type="ARBA" id="ARBA00022771"/>
    </source>
</evidence>
<dbReference type="Ensembl" id="ENSHCOT00000009948.1">
    <property type="protein sequence ID" value="ENSHCOP00000002717.1"/>
    <property type="gene ID" value="ENSHCOG00000003924.1"/>
</dbReference>
<feature type="region of interest" description="Disordered" evidence="5">
    <location>
        <begin position="1"/>
        <end position="23"/>
    </location>
</feature>
<accession>A0A3Q2XG94</accession>
<dbReference type="OMA" id="FCVCIDI"/>
<evidence type="ECO:0000256" key="5">
    <source>
        <dbReference type="SAM" id="MobiDB-lite"/>
    </source>
</evidence>
<evidence type="ECO:0000256" key="6">
    <source>
        <dbReference type="SAM" id="Phobius"/>
    </source>
</evidence>
<dbReference type="InterPro" id="IPR051435">
    <property type="entry name" value="RING_finger_E3_ubiq-ligases"/>
</dbReference>
<keyword evidence="6" id="KW-0472">Membrane</keyword>
<dbReference type="InterPro" id="IPR001841">
    <property type="entry name" value="Znf_RING"/>
</dbReference>
<dbReference type="InterPro" id="IPR027370">
    <property type="entry name" value="Znf-RING_euk"/>
</dbReference>
<dbReference type="InterPro" id="IPR017907">
    <property type="entry name" value="Znf_RING_CS"/>
</dbReference>
<dbReference type="GO" id="GO:0008270">
    <property type="term" value="F:zinc ion binding"/>
    <property type="evidence" value="ECO:0007669"/>
    <property type="project" value="UniProtKB-KW"/>
</dbReference>
<protein>
    <submittedName>
        <fullName evidence="8">Ring finger protein 223</fullName>
    </submittedName>
</protein>
<dbReference type="GO" id="GO:0016567">
    <property type="term" value="P:protein ubiquitination"/>
    <property type="evidence" value="ECO:0007669"/>
    <property type="project" value="TreeGrafter"/>
</dbReference>
<dbReference type="GO" id="GO:0061630">
    <property type="term" value="F:ubiquitin protein ligase activity"/>
    <property type="evidence" value="ECO:0007669"/>
    <property type="project" value="TreeGrafter"/>
</dbReference>
<dbReference type="PROSITE" id="PS50089">
    <property type="entry name" value="ZF_RING_2"/>
    <property type="match status" value="1"/>
</dbReference>
<keyword evidence="2 4" id="KW-0863">Zinc-finger</keyword>
<sequence>MEQSPQIWHTQADHPEATGEPQKKMSITSQLECPICYNTYDNVFKTPKLLTCTHTFCLECLSRLMAISPAEHDGAAEGTSHLFCPFCRHSTTLPEGGPPSLPTNHEMLHKLPGHQQQEEPVWLDGEKLCYKSNRPASDSLSALCICIDIGADKRGGAPVQSPSQNSGLLDRMADWKRMMLFVVLMVLLVIVVLWPLQCIFSTGNMRCMQMVRPNRTYTATTPLKTGSKQETQQE</sequence>
<keyword evidence="6" id="KW-0812">Transmembrane</keyword>
<proteinExistence type="predicted"/>
<evidence type="ECO:0000256" key="4">
    <source>
        <dbReference type="PROSITE-ProRule" id="PRU00175"/>
    </source>
</evidence>